<dbReference type="InterPro" id="IPR029252">
    <property type="entry name" value="RGCC"/>
</dbReference>
<dbReference type="PANTHER" id="PTHR32193:SF5">
    <property type="entry name" value="RGCC PROTEIN"/>
    <property type="match status" value="1"/>
</dbReference>
<evidence type="ECO:0000256" key="1">
    <source>
        <dbReference type="SAM" id="MobiDB-lite"/>
    </source>
</evidence>
<organism evidence="2 3">
    <name type="scientific">Phrynocephalus forsythii</name>
    <dbReference type="NCBI Taxonomy" id="171643"/>
    <lineage>
        <taxon>Eukaryota</taxon>
        <taxon>Metazoa</taxon>
        <taxon>Chordata</taxon>
        <taxon>Craniata</taxon>
        <taxon>Vertebrata</taxon>
        <taxon>Euteleostomi</taxon>
        <taxon>Lepidosauria</taxon>
        <taxon>Squamata</taxon>
        <taxon>Bifurcata</taxon>
        <taxon>Unidentata</taxon>
        <taxon>Episquamata</taxon>
        <taxon>Toxicofera</taxon>
        <taxon>Iguania</taxon>
        <taxon>Acrodonta</taxon>
        <taxon>Agamidae</taxon>
        <taxon>Agaminae</taxon>
        <taxon>Phrynocephalus</taxon>
    </lineage>
</organism>
<dbReference type="Pfam" id="PF15151">
    <property type="entry name" value="RGCC"/>
    <property type="match status" value="1"/>
</dbReference>
<protein>
    <recommendedName>
        <fullName evidence="4">Regulator of cell cycle RGCC</fullName>
    </recommendedName>
</protein>
<evidence type="ECO:0000313" key="2">
    <source>
        <dbReference type="EMBL" id="KAJ7310350.1"/>
    </source>
</evidence>
<evidence type="ECO:0008006" key="4">
    <source>
        <dbReference type="Google" id="ProtNLM"/>
    </source>
</evidence>
<dbReference type="EMBL" id="JAPFRF010000015">
    <property type="protein sequence ID" value="KAJ7310350.1"/>
    <property type="molecule type" value="Genomic_DNA"/>
</dbReference>
<dbReference type="PANTHER" id="PTHR32193">
    <property type="entry name" value="REGULATOR OF CELL CYCLE RGCC"/>
    <property type="match status" value="1"/>
</dbReference>
<dbReference type="AlphaFoldDB" id="A0A9Q0XEV4"/>
<feature type="region of interest" description="Disordered" evidence="1">
    <location>
        <begin position="85"/>
        <end position="114"/>
    </location>
</feature>
<proteinExistence type="predicted"/>
<name>A0A9Q0XEV4_9SAUR</name>
<sequence length="146" mass="16104">MWQHCARLEYLRESAVFARGLPYGLAVRIPGFHPGGPGSTPALSTDYLDDFLVEFDQVLQDFENGQPSQYEQYLDELKRKTSASMYDSGIDDSESNGASLGSSLNTSEEDLNTPPPAMVSCSKAKLGDTQALEEFIADLDRVLEEM</sequence>
<dbReference type="GO" id="GO:0051726">
    <property type="term" value="P:regulation of cell cycle"/>
    <property type="evidence" value="ECO:0007669"/>
    <property type="project" value="InterPro"/>
</dbReference>
<dbReference type="Proteomes" id="UP001142489">
    <property type="component" value="Unassembled WGS sequence"/>
</dbReference>
<feature type="compositionally biased region" description="Polar residues" evidence="1">
    <location>
        <begin position="95"/>
        <end position="106"/>
    </location>
</feature>
<accession>A0A9Q0XEV4</accession>
<keyword evidence="3" id="KW-1185">Reference proteome</keyword>
<gene>
    <name evidence="2" type="ORF">JRQ81_007259</name>
</gene>
<reference evidence="2" key="1">
    <citation type="journal article" date="2023" name="DNA Res.">
        <title>Chromosome-level genome assembly of Phrynocephalus forsythii using third-generation DNA sequencing and Hi-C analysis.</title>
        <authorList>
            <person name="Qi Y."/>
            <person name="Zhao W."/>
            <person name="Zhao Y."/>
            <person name="Niu C."/>
            <person name="Cao S."/>
            <person name="Zhang Y."/>
        </authorList>
    </citation>
    <scope>NUCLEOTIDE SEQUENCE</scope>
    <source>
        <tissue evidence="2">Muscle</tissue>
    </source>
</reference>
<comment type="caution">
    <text evidence="2">The sequence shown here is derived from an EMBL/GenBank/DDBJ whole genome shotgun (WGS) entry which is preliminary data.</text>
</comment>
<evidence type="ECO:0000313" key="3">
    <source>
        <dbReference type="Proteomes" id="UP001142489"/>
    </source>
</evidence>
<dbReference type="OrthoDB" id="9887289at2759"/>